<name>A0A8T0I5W0_CERPU</name>
<comment type="caution">
    <text evidence="2">The sequence shown here is derived from an EMBL/GenBank/DDBJ whole genome shotgun (WGS) entry which is preliminary data.</text>
</comment>
<dbReference type="Proteomes" id="UP000822688">
    <property type="component" value="Chromosome 4"/>
</dbReference>
<proteinExistence type="predicted"/>
<sequence length="182" mass="20627">MTRNHPPPFRNLNFATTLPLKPTPTLPHVSLKRIHVSKQPTQRAKNVQPITEPRPKFNRITDVLATIENEEWRVEYVRSNLYNNGNDSNSQILKFVPKLGREETKDSGRRQLETGRVCAHSLKGELLTFLSSFCFLVRSTPLATPKLDPSSGGVTAPVEESDDRDPRHPRPPSHSSYHTRTS</sequence>
<organism evidence="2 3">
    <name type="scientific">Ceratodon purpureus</name>
    <name type="common">Fire moss</name>
    <name type="synonym">Dicranum purpureum</name>
    <dbReference type="NCBI Taxonomy" id="3225"/>
    <lineage>
        <taxon>Eukaryota</taxon>
        <taxon>Viridiplantae</taxon>
        <taxon>Streptophyta</taxon>
        <taxon>Embryophyta</taxon>
        <taxon>Bryophyta</taxon>
        <taxon>Bryophytina</taxon>
        <taxon>Bryopsida</taxon>
        <taxon>Dicranidae</taxon>
        <taxon>Pseudoditrichales</taxon>
        <taxon>Ditrichaceae</taxon>
        <taxon>Ceratodon</taxon>
    </lineage>
</organism>
<evidence type="ECO:0000313" key="3">
    <source>
        <dbReference type="Proteomes" id="UP000822688"/>
    </source>
</evidence>
<gene>
    <name evidence="2" type="ORF">KC19_4G028100</name>
</gene>
<protein>
    <submittedName>
        <fullName evidence="2">Uncharacterized protein</fullName>
    </submittedName>
</protein>
<evidence type="ECO:0000313" key="2">
    <source>
        <dbReference type="EMBL" id="KAG0578507.1"/>
    </source>
</evidence>
<keyword evidence="3" id="KW-1185">Reference proteome</keyword>
<evidence type="ECO:0000256" key="1">
    <source>
        <dbReference type="SAM" id="MobiDB-lite"/>
    </source>
</evidence>
<dbReference type="EMBL" id="CM026424">
    <property type="protein sequence ID" value="KAG0578507.1"/>
    <property type="molecule type" value="Genomic_DNA"/>
</dbReference>
<reference evidence="2" key="1">
    <citation type="submission" date="2020-06" db="EMBL/GenBank/DDBJ databases">
        <title>WGS assembly of Ceratodon purpureus strain R40.</title>
        <authorList>
            <person name="Carey S.B."/>
            <person name="Jenkins J."/>
            <person name="Shu S."/>
            <person name="Lovell J.T."/>
            <person name="Sreedasyam A."/>
            <person name="Maumus F."/>
            <person name="Tiley G.P."/>
            <person name="Fernandez-Pozo N."/>
            <person name="Barry K."/>
            <person name="Chen C."/>
            <person name="Wang M."/>
            <person name="Lipzen A."/>
            <person name="Daum C."/>
            <person name="Saski C.A."/>
            <person name="Payton A.C."/>
            <person name="Mcbreen J.C."/>
            <person name="Conrad R.E."/>
            <person name="Kollar L.M."/>
            <person name="Olsson S."/>
            <person name="Huttunen S."/>
            <person name="Landis J.B."/>
            <person name="Wickett N.J."/>
            <person name="Johnson M.G."/>
            <person name="Rensing S.A."/>
            <person name="Grimwood J."/>
            <person name="Schmutz J."/>
            <person name="Mcdaniel S.F."/>
        </authorList>
    </citation>
    <scope>NUCLEOTIDE SEQUENCE</scope>
    <source>
        <strain evidence="2">R40</strain>
    </source>
</reference>
<feature type="region of interest" description="Disordered" evidence="1">
    <location>
        <begin position="144"/>
        <end position="182"/>
    </location>
</feature>
<accession>A0A8T0I5W0</accession>
<dbReference type="AlphaFoldDB" id="A0A8T0I5W0"/>